<evidence type="ECO:0000313" key="2">
    <source>
        <dbReference type="Proteomes" id="UP000325255"/>
    </source>
</evidence>
<dbReference type="Proteomes" id="UP000325255">
    <property type="component" value="Unassembled WGS sequence"/>
</dbReference>
<dbReference type="RefSeq" id="WP_150041044.1">
    <property type="nucleotide sequence ID" value="NZ_OW485605.1"/>
</dbReference>
<organism evidence="1 2">
    <name type="scientific">Rhodovastum atsumiense</name>
    <dbReference type="NCBI Taxonomy" id="504468"/>
    <lineage>
        <taxon>Bacteria</taxon>
        <taxon>Pseudomonadati</taxon>
        <taxon>Pseudomonadota</taxon>
        <taxon>Alphaproteobacteria</taxon>
        <taxon>Acetobacterales</taxon>
        <taxon>Acetobacteraceae</taxon>
        <taxon>Rhodovastum</taxon>
    </lineage>
</organism>
<keyword evidence="2" id="KW-1185">Reference proteome</keyword>
<dbReference type="EMBL" id="VWPK01000017">
    <property type="protein sequence ID" value="KAA5611810.1"/>
    <property type="molecule type" value="Genomic_DNA"/>
</dbReference>
<name>A0A5M6IU19_9PROT</name>
<reference evidence="1 2" key="1">
    <citation type="submission" date="2019-09" db="EMBL/GenBank/DDBJ databases">
        <title>Genome sequence of Rhodovastum atsumiense, a diverse member of the Acetobacteraceae family of non-sulfur purple photosynthetic bacteria.</title>
        <authorList>
            <person name="Meyer T."/>
            <person name="Kyndt J."/>
        </authorList>
    </citation>
    <scope>NUCLEOTIDE SEQUENCE [LARGE SCALE GENOMIC DNA]</scope>
    <source>
        <strain evidence="1 2">DSM 21279</strain>
    </source>
</reference>
<comment type="caution">
    <text evidence="1">The sequence shown here is derived from an EMBL/GenBank/DDBJ whole genome shotgun (WGS) entry which is preliminary data.</text>
</comment>
<gene>
    <name evidence="1" type="ORF">F1189_12275</name>
</gene>
<evidence type="ECO:0000313" key="1">
    <source>
        <dbReference type="EMBL" id="KAA5611810.1"/>
    </source>
</evidence>
<sequence>MTTTIIPQLLSTTVMDASGLFGIERTGTDMLRAVGPHGHISEWAVTDAVAEQLVLCGMPDGDEIAAMLEDGECDEAANEAWQFVNAWDHMAEGTVLTHIAAILSNVGAKVRLRCGLAWVQPSPDGLIYLATAFEERSSVGVRPEAAASIMSWWEGVDAAADLASEYAEDPADIARALLRRWDINAAAMAAAAERTAA</sequence>
<dbReference type="AlphaFoldDB" id="A0A5M6IU19"/>
<protein>
    <submittedName>
        <fullName evidence="1">Uncharacterized protein</fullName>
    </submittedName>
</protein>
<accession>A0A5M6IU19</accession>
<proteinExistence type="predicted"/>